<proteinExistence type="predicted"/>
<organism evidence="2 3">
    <name type="scientific">Plectus sambesii</name>
    <dbReference type="NCBI Taxonomy" id="2011161"/>
    <lineage>
        <taxon>Eukaryota</taxon>
        <taxon>Metazoa</taxon>
        <taxon>Ecdysozoa</taxon>
        <taxon>Nematoda</taxon>
        <taxon>Chromadorea</taxon>
        <taxon>Plectida</taxon>
        <taxon>Plectina</taxon>
        <taxon>Plectoidea</taxon>
        <taxon>Plectidae</taxon>
        <taxon>Plectus</taxon>
    </lineage>
</organism>
<name>A0A914V5T7_9BILA</name>
<reference evidence="3" key="1">
    <citation type="submission" date="2022-11" db="UniProtKB">
        <authorList>
            <consortium name="WormBaseParasite"/>
        </authorList>
    </citation>
    <scope>IDENTIFICATION</scope>
</reference>
<feature type="compositionally biased region" description="Pro residues" evidence="1">
    <location>
        <begin position="1"/>
        <end position="25"/>
    </location>
</feature>
<sequence>MATDPPTPSNVPKPEPYEEPPPPYPGLADTANHVQPPPYSEPG</sequence>
<dbReference type="WBParaSite" id="PSAMB.scaffold15799size1480.g36660.t1">
    <property type="protein sequence ID" value="PSAMB.scaffold15799size1480.g36660.t1"/>
    <property type="gene ID" value="PSAMB.scaffold15799size1480.g36660"/>
</dbReference>
<dbReference type="Proteomes" id="UP000887566">
    <property type="component" value="Unplaced"/>
</dbReference>
<protein>
    <submittedName>
        <fullName evidence="3">Uncharacterized protein</fullName>
    </submittedName>
</protein>
<evidence type="ECO:0000313" key="2">
    <source>
        <dbReference type="Proteomes" id="UP000887566"/>
    </source>
</evidence>
<dbReference type="AlphaFoldDB" id="A0A914V5T7"/>
<accession>A0A914V5T7</accession>
<keyword evidence="2" id="KW-1185">Reference proteome</keyword>
<feature type="region of interest" description="Disordered" evidence="1">
    <location>
        <begin position="1"/>
        <end position="43"/>
    </location>
</feature>
<evidence type="ECO:0000313" key="3">
    <source>
        <dbReference type="WBParaSite" id="PSAMB.scaffold15799size1480.g36660.t1"/>
    </source>
</evidence>
<evidence type="ECO:0000256" key="1">
    <source>
        <dbReference type="SAM" id="MobiDB-lite"/>
    </source>
</evidence>